<dbReference type="AlphaFoldDB" id="G2H1J5"/>
<dbReference type="OrthoDB" id="7026620at2"/>
<keyword evidence="19" id="KW-1035">Host cytoplasm</keyword>
<dbReference type="GO" id="GO:0005576">
    <property type="term" value="C:extracellular region"/>
    <property type="evidence" value="ECO:0007669"/>
    <property type="project" value="UniProtKB-SubCell"/>
</dbReference>
<organism evidence="23 24">
    <name type="scientific">Candidatus Regiella insecticola 5.15</name>
    <dbReference type="NCBI Taxonomy" id="1005043"/>
    <lineage>
        <taxon>Bacteria</taxon>
        <taxon>Pseudomonadati</taxon>
        <taxon>Pseudomonadota</taxon>
        <taxon>Gammaproteobacteria</taxon>
        <taxon>Enterobacterales</taxon>
        <taxon>Enterobacteriaceae</taxon>
        <taxon>aphid secondary symbionts</taxon>
        <taxon>Candidatus Regiella</taxon>
    </lineage>
</organism>
<dbReference type="PROSITE" id="PS51771">
    <property type="entry name" value="CGT_MARTX_CPD"/>
    <property type="match status" value="1"/>
</dbReference>
<feature type="region of interest" description="Disordered" evidence="21">
    <location>
        <begin position="419"/>
        <end position="439"/>
    </location>
</feature>
<comment type="cofactor">
    <cofactor evidence="1">
        <name>Mg(2+)</name>
        <dbReference type="ChEBI" id="CHEBI:18420"/>
    </cofactor>
</comment>
<name>G2H1J5_9ENTR</name>
<evidence type="ECO:0000256" key="4">
    <source>
        <dbReference type="ARBA" id="ARBA00022511"/>
    </source>
</evidence>
<gene>
    <name evidence="23" type="ORF">Rin_00019380</name>
</gene>
<keyword evidence="11" id="KW-0378">Hydrolase</keyword>
<evidence type="ECO:0000256" key="16">
    <source>
        <dbReference type="ARBA" id="ARBA00023026"/>
    </source>
</evidence>
<evidence type="ECO:0000256" key="8">
    <source>
        <dbReference type="ARBA" id="ARBA00022679"/>
    </source>
</evidence>
<dbReference type="GO" id="GO:0008234">
    <property type="term" value="F:cysteine-type peptidase activity"/>
    <property type="evidence" value="ECO:0007669"/>
    <property type="project" value="UniProtKB-KW"/>
</dbReference>
<accession>G2H1J5</accession>
<dbReference type="GO" id="GO:0090729">
    <property type="term" value="F:toxin activity"/>
    <property type="evidence" value="ECO:0007669"/>
    <property type="project" value="UniProtKB-KW"/>
</dbReference>
<keyword evidence="13" id="KW-0068">Autocatalytic cleavage</keyword>
<evidence type="ECO:0000256" key="15">
    <source>
        <dbReference type="ARBA" id="ARBA00022870"/>
    </source>
</evidence>
<evidence type="ECO:0000256" key="10">
    <source>
        <dbReference type="ARBA" id="ARBA00022737"/>
    </source>
</evidence>
<dbReference type="GO" id="GO:0046872">
    <property type="term" value="F:metal ion binding"/>
    <property type="evidence" value="ECO:0007669"/>
    <property type="project" value="UniProtKB-KW"/>
</dbReference>
<keyword evidence="8" id="KW-0808">Transferase</keyword>
<evidence type="ECO:0000256" key="13">
    <source>
        <dbReference type="ARBA" id="ARBA00022813"/>
    </source>
</evidence>
<evidence type="ECO:0000256" key="3">
    <source>
        <dbReference type="ARBA" id="ARBA00004613"/>
    </source>
</evidence>
<evidence type="ECO:0000256" key="2">
    <source>
        <dbReference type="ARBA" id="ARBA00004165"/>
    </source>
</evidence>
<feature type="domain" description="Peptidase C80" evidence="22">
    <location>
        <begin position="257"/>
        <end position="447"/>
    </location>
</feature>
<dbReference type="Gene3D" id="3.40.50.11050">
    <property type="match status" value="1"/>
</dbReference>
<proteinExistence type="predicted"/>
<reference evidence="23 24" key="1">
    <citation type="journal article" date="2012" name="Genome Res.">
        <title>Genomic basis of endosymbiont-conferred protection against an insect parasitoid.</title>
        <authorList>
            <person name="Hansen A.K."/>
            <person name="Vorburger C."/>
            <person name="Moran N.A."/>
        </authorList>
    </citation>
    <scope>NUCLEOTIDE SEQUENCE [LARGE SCALE GENOMIC DNA]</scope>
    <source>
        <strain evidence="24">R5.15</strain>
    </source>
</reference>
<keyword evidence="12" id="KW-0788">Thiol protease</keyword>
<dbReference type="GO" id="GO:0020002">
    <property type="term" value="C:host cell plasma membrane"/>
    <property type="evidence" value="ECO:0007669"/>
    <property type="project" value="UniProtKB-SubCell"/>
</dbReference>
<evidence type="ECO:0000313" key="24">
    <source>
        <dbReference type="Proteomes" id="UP000004116"/>
    </source>
</evidence>
<feature type="non-terminal residue" evidence="23">
    <location>
        <position position="1"/>
    </location>
</feature>
<evidence type="ECO:0000256" key="18">
    <source>
        <dbReference type="ARBA" id="ARBA00023136"/>
    </source>
</evidence>
<dbReference type="GO" id="GO:0006508">
    <property type="term" value="P:proteolysis"/>
    <property type="evidence" value="ECO:0007669"/>
    <property type="project" value="UniProtKB-KW"/>
</dbReference>
<keyword evidence="5" id="KW-0964">Secreted</keyword>
<comment type="caution">
    <text evidence="23">The sequence shown here is derived from an EMBL/GenBank/DDBJ whole genome shotgun (WGS) entry which is preliminary data.</text>
</comment>
<keyword evidence="7" id="KW-0645">Protease</keyword>
<evidence type="ECO:0000256" key="14">
    <source>
        <dbReference type="ARBA" id="ARBA00022842"/>
    </source>
</evidence>
<dbReference type="GO" id="GO:0016740">
    <property type="term" value="F:transferase activity"/>
    <property type="evidence" value="ECO:0007669"/>
    <property type="project" value="UniProtKB-KW"/>
</dbReference>
<evidence type="ECO:0000256" key="19">
    <source>
        <dbReference type="ARBA" id="ARBA00023200"/>
    </source>
</evidence>
<keyword evidence="15" id="KW-1043">Host membrane</keyword>
<keyword evidence="6" id="KW-0800">Toxin</keyword>
<dbReference type="GO" id="GO:0044164">
    <property type="term" value="C:host cell cytosol"/>
    <property type="evidence" value="ECO:0007669"/>
    <property type="project" value="UniProtKB-SubCell"/>
</dbReference>
<dbReference type="InterPro" id="IPR038383">
    <property type="entry name" value="CPD_dom_sf"/>
</dbReference>
<evidence type="ECO:0000256" key="9">
    <source>
        <dbReference type="ARBA" id="ARBA00022723"/>
    </source>
</evidence>
<keyword evidence="9" id="KW-0479">Metal-binding</keyword>
<keyword evidence="4" id="KW-1032">Host cell membrane</keyword>
<evidence type="ECO:0000256" key="7">
    <source>
        <dbReference type="ARBA" id="ARBA00022670"/>
    </source>
</evidence>
<dbReference type="RefSeq" id="WP_006707574.1">
    <property type="nucleotide sequence ID" value="NZ_AGCA01000451.1"/>
</dbReference>
<keyword evidence="10" id="KW-0677">Repeat</keyword>
<keyword evidence="18" id="KW-0472">Membrane</keyword>
<sequence>QLSVGISGTIRTPYALATDGKMLASAGGHTERQATDLRLCASTAYQDVKEYLHDNAAGEGQFHFASQDDPTYSAFNSDSDYDSGIDQYTPIHRKQKNGFVYLIDTRGLDVVPIADNVVLNRKNSTVGNGTLLSEVHISVPANSGIASNRLWLVNSNGEYAVNLADLLQHFEPELYHLEERTLAGEDPSIYDRLFYKAQWQGLRVLNIGEITRKGSSLNIRHYQHPDYSLVDHRLSNPEPVQRDDVDRWVKPKVNTKNAQVSDDETAKIRVIVQLENEAVICQAASDLAEKHPSQTVVFQRDVQGKLRLLYGDLPHLSGALELFFVGHGRGGESDTHNNNTLAGYDAQALAAVTSQVHRQLGIQHHIHQPISKLILAGCALVNDDQKSGFLFDFAPELLKQNSKPITLVGYSSAIKISGTEKGKNSGHRHQLTAREGEQPARSARISLTLDVKQNRYLPTPNEVAGDLSGRLRQVMVLVEDLKFKRKSLATLTTQQQHDLADFFHDDNAQFSQVRLQQLLTHESHYRLWHYQAAQLLQLRGVHRQLAGMSGQKALEISQAWDSYQVNRITDWQAATLGIKGVKIDLAPQALFIDDDSAFAYQSATAAAISWLHHRAQGTEIGQNYLNGLNTYAEINQQHADGPLSDNDRYQLQQFRQCFDALLSTPEAHPDIFIRQPLPTTYAEVPIGDYLLTINQQVLTLSVSHDPQGQSYFSFI</sequence>
<comment type="subcellular location">
    <subcellularLocation>
        <location evidence="2">Host cell membrane</location>
    </subcellularLocation>
    <subcellularLocation>
        <location evidence="20">Host cytoplasm</location>
        <location evidence="20">Host cytosol</location>
    </subcellularLocation>
    <subcellularLocation>
        <location evidence="3">Secreted</location>
    </subcellularLocation>
</comment>
<evidence type="ECO:0000313" key="23">
    <source>
        <dbReference type="EMBL" id="EGY28134.1"/>
    </source>
</evidence>
<dbReference type="InterPro" id="IPR020974">
    <property type="entry name" value="CPD_dom"/>
</dbReference>
<keyword evidence="14" id="KW-0460">Magnesium</keyword>
<evidence type="ECO:0000256" key="6">
    <source>
        <dbReference type="ARBA" id="ARBA00022656"/>
    </source>
</evidence>
<dbReference type="EMBL" id="AGCA01000451">
    <property type="protein sequence ID" value="EGY28134.1"/>
    <property type="molecule type" value="Genomic_DNA"/>
</dbReference>
<keyword evidence="24" id="KW-1185">Reference proteome</keyword>
<evidence type="ECO:0000256" key="5">
    <source>
        <dbReference type="ARBA" id="ARBA00022525"/>
    </source>
</evidence>
<dbReference type="CDD" id="cd20500">
    <property type="entry name" value="Peptidase_C80"/>
    <property type="match status" value="1"/>
</dbReference>
<evidence type="ECO:0000256" key="17">
    <source>
        <dbReference type="ARBA" id="ARBA00023121"/>
    </source>
</evidence>
<dbReference type="Proteomes" id="UP000004116">
    <property type="component" value="Unassembled WGS sequence"/>
</dbReference>
<evidence type="ECO:0000256" key="12">
    <source>
        <dbReference type="ARBA" id="ARBA00022807"/>
    </source>
</evidence>
<keyword evidence="16" id="KW-0843">Virulence</keyword>
<dbReference type="Pfam" id="PF11713">
    <property type="entry name" value="Peptidase_C80"/>
    <property type="match status" value="1"/>
</dbReference>
<dbReference type="GO" id="GO:0008289">
    <property type="term" value="F:lipid binding"/>
    <property type="evidence" value="ECO:0007669"/>
    <property type="project" value="UniProtKB-KW"/>
</dbReference>
<evidence type="ECO:0000259" key="22">
    <source>
        <dbReference type="PROSITE" id="PS51771"/>
    </source>
</evidence>
<protein>
    <submittedName>
        <fullName evidence="23">Peptidase C80 family protein</fullName>
    </submittedName>
</protein>
<evidence type="ECO:0000256" key="1">
    <source>
        <dbReference type="ARBA" id="ARBA00001946"/>
    </source>
</evidence>
<evidence type="ECO:0000256" key="20">
    <source>
        <dbReference type="ARBA" id="ARBA00023586"/>
    </source>
</evidence>
<evidence type="ECO:0000256" key="21">
    <source>
        <dbReference type="SAM" id="MobiDB-lite"/>
    </source>
</evidence>
<evidence type="ECO:0000256" key="11">
    <source>
        <dbReference type="ARBA" id="ARBA00022801"/>
    </source>
</evidence>
<keyword evidence="17" id="KW-0446">Lipid-binding</keyword>